<dbReference type="Pfam" id="PF22022">
    <property type="entry name" value="Phage_int_M"/>
    <property type="match status" value="1"/>
</dbReference>
<dbReference type="KEGG" id="mbah:HYN46_10680"/>
<dbReference type="AlphaFoldDB" id="A0A345P7K4"/>
<dbReference type="PANTHER" id="PTHR30629">
    <property type="entry name" value="PROPHAGE INTEGRASE"/>
    <property type="match status" value="1"/>
</dbReference>
<evidence type="ECO:0000313" key="7">
    <source>
        <dbReference type="Proteomes" id="UP000253940"/>
    </source>
</evidence>
<dbReference type="PANTHER" id="PTHR30629:SF2">
    <property type="entry name" value="PROPHAGE INTEGRASE INTS-RELATED"/>
    <property type="match status" value="1"/>
</dbReference>
<dbReference type="GO" id="GO:0015074">
    <property type="term" value="P:DNA integration"/>
    <property type="evidence" value="ECO:0007669"/>
    <property type="project" value="UniProtKB-KW"/>
</dbReference>
<feature type="domain" description="Tyr recombinase" evidence="5">
    <location>
        <begin position="208"/>
        <end position="394"/>
    </location>
</feature>
<gene>
    <name evidence="6" type="ORF">HYN46_10680</name>
</gene>
<dbReference type="CDD" id="cd00801">
    <property type="entry name" value="INT_P4_C"/>
    <property type="match status" value="1"/>
</dbReference>
<comment type="similarity">
    <text evidence="1">Belongs to the 'phage' integrase family.</text>
</comment>
<dbReference type="RefSeq" id="WP_114899372.1">
    <property type="nucleotide sequence ID" value="NZ_CP031222.1"/>
</dbReference>
<dbReference type="InterPro" id="IPR053876">
    <property type="entry name" value="Phage_int_M"/>
</dbReference>
<dbReference type="SUPFAM" id="SSF56349">
    <property type="entry name" value="DNA breaking-rejoining enzymes"/>
    <property type="match status" value="1"/>
</dbReference>
<proteinExistence type="inferred from homology"/>
<dbReference type="OrthoDB" id="9795573at2"/>
<reference evidence="6 7" key="1">
    <citation type="submission" date="2018-07" db="EMBL/GenBank/DDBJ databases">
        <title>Genome sequencing of Moraxellaceae gen. HYN0046.</title>
        <authorList>
            <person name="Kim M."/>
            <person name="Yi H."/>
        </authorList>
    </citation>
    <scope>NUCLEOTIDE SEQUENCE [LARGE SCALE GENOMIC DNA]</scope>
    <source>
        <strain evidence="6 7">HYN0046</strain>
    </source>
</reference>
<dbReference type="Pfam" id="PF00589">
    <property type="entry name" value="Phage_integrase"/>
    <property type="match status" value="1"/>
</dbReference>
<name>A0A345P7K4_9GAMM</name>
<dbReference type="InterPro" id="IPR011010">
    <property type="entry name" value="DNA_brk_join_enz"/>
</dbReference>
<sequence length="402" mass="45438">MPKLVVPLTDPQIKKAKYDSTGSNKLRDGGGLFLLLDKNGSKYWHMDYTRPVTKKRNTLAFGIYPYTTLAKARELRDSARKLIAQGLDPSDQKKQDAAEAQISLNNSFEAIALEWLERQQIADVTKNKALYLLKFAFAGFGKKPIRDVLPIDVLKVCRAAEAEGHLEKAHRIKSKCSQVFRYAIASTILETDPTRDLRGALKSVEVTHHAAIIDPLQVGQLLKAIDNYSGQLVTIAALKLAPLTFVRPGELRAAKWADINLEKGLWSYTPPKTKKQTKVELIVPLSTQALSILKDMHLLSTNSEYVFPSLYTNLRCMSEGTINQALRRMGYGKDEMCGHGFRAMARTILEEVLEYPIEIIEQQLGHQVRDMHGRAYNRTRHLDKRKDMMQAWANYLDSIKSI</sequence>
<evidence type="ECO:0000256" key="4">
    <source>
        <dbReference type="ARBA" id="ARBA00023172"/>
    </source>
</evidence>
<evidence type="ECO:0000313" key="6">
    <source>
        <dbReference type="EMBL" id="AXI03263.1"/>
    </source>
</evidence>
<dbReference type="InterPro" id="IPR010998">
    <property type="entry name" value="Integrase_recombinase_N"/>
</dbReference>
<keyword evidence="3" id="KW-0238">DNA-binding</keyword>
<keyword evidence="4" id="KW-0233">DNA recombination</keyword>
<dbReference type="EMBL" id="CP031222">
    <property type="protein sequence ID" value="AXI03263.1"/>
    <property type="molecule type" value="Genomic_DNA"/>
</dbReference>
<evidence type="ECO:0000256" key="3">
    <source>
        <dbReference type="ARBA" id="ARBA00023125"/>
    </source>
</evidence>
<dbReference type="Gene3D" id="1.10.443.10">
    <property type="entry name" value="Intergrase catalytic core"/>
    <property type="match status" value="1"/>
</dbReference>
<keyword evidence="2" id="KW-0229">DNA integration</keyword>
<dbReference type="InterPro" id="IPR025166">
    <property type="entry name" value="Integrase_DNA_bind_dom"/>
</dbReference>
<accession>A0A345P7K4</accession>
<dbReference type="InterPro" id="IPR002104">
    <property type="entry name" value="Integrase_catalytic"/>
</dbReference>
<evidence type="ECO:0000256" key="2">
    <source>
        <dbReference type="ARBA" id="ARBA00022908"/>
    </source>
</evidence>
<keyword evidence="7" id="KW-1185">Reference proteome</keyword>
<dbReference type="InterPro" id="IPR050808">
    <property type="entry name" value="Phage_Integrase"/>
</dbReference>
<organism evidence="6 7">
    <name type="scientific">Aquirhabdus parva</name>
    <dbReference type="NCBI Taxonomy" id="2283318"/>
    <lineage>
        <taxon>Bacteria</taxon>
        <taxon>Pseudomonadati</taxon>
        <taxon>Pseudomonadota</taxon>
        <taxon>Gammaproteobacteria</taxon>
        <taxon>Moraxellales</taxon>
        <taxon>Moraxellaceae</taxon>
        <taxon>Aquirhabdus</taxon>
    </lineage>
</organism>
<dbReference type="Gene3D" id="1.10.150.130">
    <property type="match status" value="1"/>
</dbReference>
<dbReference type="PROSITE" id="PS51898">
    <property type="entry name" value="TYR_RECOMBINASE"/>
    <property type="match status" value="1"/>
</dbReference>
<dbReference type="Gene3D" id="3.30.160.390">
    <property type="entry name" value="Integrase, DNA-binding domain"/>
    <property type="match status" value="1"/>
</dbReference>
<dbReference type="InterPro" id="IPR013762">
    <property type="entry name" value="Integrase-like_cat_sf"/>
</dbReference>
<protein>
    <submittedName>
        <fullName evidence="6">DUF4102 domain-containing protein</fullName>
    </submittedName>
</protein>
<dbReference type="Proteomes" id="UP000253940">
    <property type="component" value="Chromosome"/>
</dbReference>
<dbReference type="GO" id="GO:0003677">
    <property type="term" value="F:DNA binding"/>
    <property type="evidence" value="ECO:0007669"/>
    <property type="project" value="UniProtKB-KW"/>
</dbReference>
<evidence type="ECO:0000256" key="1">
    <source>
        <dbReference type="ARBA" id="ARBA00008857"/>
    </source>
</evidence>
<dbReference type="GO" id="GO:0006310">
    <property type="term" value="P:DNA recombination"/>
    <property type="evidence" value="ECO:0007669"/>
    <property type="project" value="UniProtKB-KW"/>
</dbReference>
<dbReference type="InterPro" id="IPR038488">
    <property type="entry name" value="Integrase_DNA-bd_sf"/>
</dbReference>
<evidence type="ECO:0000259" key="5">
    <source>
        <dbReference type="PROSITE" id="PS51898"/>
    </source>
</evidence>
<dbReference type="Pfam" id="PF13356">
    <property type="entry name" value="Arm-DNA-bind_3"/>
    <property type="match status" value="1"/>
</dbReference>